<evidence type="ECO:0000313" key="2">
    <source>
        <dbReference type="Proteomes" id="UP000186098"/>
    </source>
</evidence>
<dbReference type="Proteomes" id="UP000186098">
    <property type="component" value="Unassembled WGS sequence"/>
</dbReference>
<protein>
    <recommendedName>
        <fullName evidence="3">DUF429 domain-containing protein</fullName>
    </recommendedName>
</protein>
<organism evidence="1 2">
    <name type="scientific">Phaeovulum vinaykumarii</name>
    <dbReference type="NCBI Taxonomy" id="407234"/>
    <lineage>
        <taxon>Bacteria</taxon>
        <taxon>Pseudomonadati</taxon>
        <taxon>Pseudomonadota</taxon>
        <taxon>Alphaproteobacteria</taxon>
        <taxon>Rhodobacterales</taxon>
        <taxon>Paracoccaceae</taxon>
        <taxon>Phaeovulum</taxon>
    </lineage>
</organism>
<evidence type="ECO:0000313" key="1">
    <source>
        <dbReference type="EMBL" id="SIS49451.1"/>
    </source>
</evidence>
<keyword evidence="2" id="KW-1185">Reference proteome</keyword>
<name>A0A1N7JJL1_9RHOB</name>
<dbReference type="OrthoDB" id="8338566at2"/>
<accession>A0A1N7JJL1</accession>
<dbReference type="RefSeq" id="WP_076362941.1">
    <property type="nucleotide sequence ID" value="NZ_FTOM01000001.1"/>
</dbReference>
<reference evidence="2" key="1">
    <citation type="submission" date="2017-01" db="EMBL/GenBank/DDBJ databases">
        <authorList>
            <person name="Varghese N."/>
            <person name="Submissions S."/>
        </authorList>
    </citation>
    <scope>NUCLEOTIDE SEQUENCE [LARGE SCALE GENOMIC DNA]</scope>
    <source>
        <strain evidence="2">DSM 18714</strain>
    </source>
</reference>
<dbReference type="InterPro" id="IPR007362">
    <property type="entry name" value="DUF429"/>
</dbReference>
<sequence length="274" mass="28805">MEIRGIDFTAAPARRKPITAAICHLEGARLRLRRLERIETLAGFESFLAQPGPWVAGFDFPFGQSRRLIDGLGWPRDWAGYVGKVGAMGLPALVETFEAYKAPRPPGDRQHFRAADRATGAASPQTLHYTPVARMFAQGAPRLLAAGVHVPGLCAGDPARVALEAYPGVAARALIGRRPYKSDQRADPARAAARADLIAALSGAAGRARFGLDLVLPGDLAAEMAADPRADLLDAVICAVQAAWALRAGLTAAGPSGVDPLEGWIADPAALPPS</sequence>
<dbReference type="Pfam" id="PF04250">
    <property type="entry name" value="DUF429"/>
    <property type="match status" value="1"/>
</dbReference>
<dbReference type="EMBL" id="FTOM01000001">
    <property type="protein sequence ID" value="SIS49451.1"/>
    <property type="molecule type" value="Genomic_DNA"/>
</dbReference>
<gene>
    <name evidence="1" type="ORF">SAMN05421795_10154</name>
</gene>
<dbReference type="AlphaFoldDB" id="A0A1N7JJL1"/>
<dbReference type="STRING" id="407234.SAMN05421795_10154"/>
<evidence type="ECO:0008006" key="3">
    <source>
        <dbReference type="Google" id="ProtNLM"/>
    </source>
</evidence>
<proteinExistence type="predicted"/>